<dbReference type="Proteomes" id="UP000016035">
    <property type="component" value="Unassembled WGS sequence"/>
</dbReference>
<protein>
    <submittedName>
        <fullName evidence="1">Uncharacterized protein</fullName>
    </submittedName>
</protein>
<name>A0A0E2KW06_ECOU3</name>
<sequence length="194" mass="20993">MVTTSFRAAETGDTGQAVEAACQPARKPLAGWRLPEGMRATLARRPLPFPFVMCPEYFFLMLCFCGYCACSSSSSSFRSSPVYGFPGRPPGGAGCRERSQRSCLRPGGLPSLTQNPRLAATVPVAPPLSRRGLRSWHPGKKTPGCKAQRRFANRASRRCGGSLLIACRVPHTRMSPCRRGLIQPQPAALTVQGK</sequence>
<reference evidence="2" key="1">
    <citation type="submission" date="2013-07" db="EMBL/GenBank/DDBJ databases">
        <title>The genome sequence of Escherichia coli UMEA 3162-1.</title>
        <authorList>
            <consortium name="The Broad Institute Genome Sequencing Platform"/>
            <consortium name="The Broad Institute Genome Sequencing Center for Infectious Disease"/>
            <person name="Feldgarden M."/>
            <person name="Frimodt-Moller N."/>
            <person name="Leihof R.F."/>
            <person name="Rasmussen L."/>
            <person name="Young S.K."/>
            <person name="Zeng Q."/>
            <person name="Gargeya S."/>
            <person name="Abouelleil A."/>
            <person name="Alvarado L."/>
            <person name="Berlin A.M."/>
            <person name="Chapman S.B."/>
            <person name="Gainer-Dewar J."/>
            <person name="Goldberg J."/>
            <person name="Gnerre S."/>
            <person name="Griggs A."/>
            <person name="Gujja S."/>
            <person name="Hansen M."/>
            <person name="Howarth C."/>
            <person name="Imamovic A."/>
            <person name="Larimer J."/>
            <person name="McCowan C."/>
            <person name="Murphy C."/>
            <person name="Pearson M."/>
            <person name="Poon T."/>
            <person name="Priest M."/>
            <person name="Roberts A."/>
            <person name="Saif S."/>
            <person name="Shea T."/>
            <person name="Sykes S."/>
            <person name="Wortman J."/>
            <person name="Nusbaum C."/>
            <person name="Birren B."/>
        </authorList>
    </citation>
    <scope>NUCLEOTIDE SEQUENCE [LARGE SCALE GENOMIC DNA]</scope>
    <source>
        <strain evidence="2">UMEA 3162-1</strain>
    </source>
</reference>
<evidence type="ECO:0000313" key="1">
    <source>
        <dbReference type="EMBL" id="EQX16987.1"/>
    </source>
</evidence>
<accession>A0A0E2KW06</accession>
<dbReference type="EMBL" id="AWBU01000049">
    <property type="protein sequence ID" value="EQX16987.1"/>
    <property type="molecule type" value="Genomic_DNA"/>
</dbReference>
<comment type="caution">
    <text evidence="1">The sequence shown here is derived from an EMBL/GenBank/DDBJ whole genome shotgun (WGS) entry which is preliminary data.</text>
</comment>
<gene>
    <name evidence="1" type="ORF">G925_04992</name>
</gene>
<organism evidence="1 2">
    <name type="scientific">Escherichia coli (strain UMEA 3162-1)</name>
    <dbReference type="NCBI Taxonomy" id="1281200"/>
    <lineage>
        <taxon>Bacteria</taxon>
        <taxon>Pseudomonadati</taxon>
        <taxon>Pseudomonadota</taxon>
        <taxon>Gammaproteobacteria</taxon>
        <taxon>Enterobacterales</taxon>
        <taxon>Enterobacteriaceae</taxon>
        <taxon>Escherichia</taxon>
    </lineage>
</organism>
<dbReference type="AlphaFoldDB" id="A0A0E2KW06"/>
<evidence type="ECO:0000313" key="2">
    <source>
        <dbReference type="Proteomes" id="UP000016035"/>
    </source>
</evidence>
<dbReference type="HOGENOM" id="CLU_1649542_0_0_6"/>
<proteinExistence type="predicted"/>